<dbReference type="InterPro" id="IPR036661">
    <property type="entry name" value="Luciferase-like_sf"/>
</dbReference>
<dbReference type="EC" id="1.14.-.-" evidence="8"/>
<evidence type="ECO:0000256" key="1">
    <source>
        <dbReference type="ARBA" id="ARBA00022630"/>
    </source>
</evidence>
<evidence type="ECO:0000256" key="4">
    <source>
        <dbReference type="ARBA" id="ARBA00023033"/>
    </source>
</evidence>
<evidence type="ECO:0000313" key="9">
    <source>
        <dbReference type="Proteomes" id="UP000664096"/>
    </source>
</evidence>
<dbReference type="AlphaFoldDB" id="A0A939EGY0"/>
<dbReference type="InterPro" id="IPR051260">
    <property type="entry name" value="Diverse_substr_monoxygenases"/>
</dbReference>
<feature type="binding site" evidence="6">
    <location>
        <position position="220"/>
    </location>
    <ligand>
        <name>FMN</name>
        <dbReference type="ChEBI" id="CHEBI:58210"/>
    </ligand>
</feature>
<dbReference type="SUPFAM" id="SSF51679">
    <property type="entry name" value="Bacterial luciferase-like"/>
    <property type="match status" value="1"/>
</dbReference>
<evidence type="ECO:0000259" key="7">
    <source>
        <dbReference type="Pfam" id="PF00296"/>
    </source>
</evidence>
<keyword evidence="3 8" id="KW-0560">Oxidoreductase</keyword>
<comment type="similarity">
    <text evidence="5">Belongs to the NtaA/SnaA/DszA monooxygenase family.</text>
</comment>
<dbReference type="PANTHER" id="PTHR30011:SF16">
    <property type="entry name" value="C2H2 FINGER DOMAIN TRANSCRIPTION FACTOR (EUROFUNG)-RELATED"/>
    <property type="match status" value="1"/>
</dbReference>
<dbReference type="GO" id="GO:0004497">
    <property type="term" value="F:monooxygenase activity"/>
    <property type="evidence" value="ECO:0007669"/>
    <property type="project" value="UniProtKB-KW"/>
</dbReference>
<keyword evidence="2 6" id="KW-0288">FMN</keyword>
<evidence type="ECO:0000256" key="2">
    <source>
        <dbReference type="ARBA" id="ARBA00022643"/>
    </source>
</evidence>
<organism evidence="8 9">
    <name type="scientific">Roseibium aggregatum</name>
    <dbReference type="NCBI Taxonomy" id="187304"/>
    <lineage>
        <taxon>Bacteria</taxon>
        <taxon>Pseudomonadati</taxon>
        <taxon>Pseudomonadota</taxon>
        <taxon>Alphaproteobacteria</taxon>
        <taxon>Hyphomicrobiales</taxon>
        <taxon>Stappiaceae</taxon>
        <taxon>Roseibium</taxon>
    </lineage>
</organism>
<dbReference type="PIRSF" id="PIRSF000337">
    <property type="entry name" value="NTA_MOA"/>
    <property type="match status" value="1"/>
</dbReference>
<dbReference type="EMBL" id="JAEKJZ010000004">
    <property type="protein sequence ID" value="MBN9672262.1"/>
    <property type="molecule type" value="Genomic_DNA"/>
</dbReference>
<dbReference type="PANTHER" id="PTHR30011">
    <property type="entry name" value="ALKANESULFONATE MONOOXYGENASE-RELATED"/>
    <property type="match status" value="1"/>
</dbReference>
<feature type="binding site" evidence="6">
    <location>
        <position position="58"/>
    </location>
    <ligand>
        <name>FMN</name>
        <dbReference type="ChEBI" id="CHEBI:58210"/>
    </ligand>
</feature>
<dbReference type="GO" id="GO:0016705">
    <property type="term" value="F:oxidoreductase activity, acting on paired donors, with incorporation or reduction of molecular oxygen"/>
    <property type="evidence" value="ECO:0007669"/>
    <property type="project" value="InterPro"/>
</dbReference>
<keyword evidence="4 8" id="KW-0503">Monooxygenase</keyword>
<reference evidence="8" key="1">
    <citation type="submission" date="2020-12" db="EMBL/GenBank/DDBJ databases">
        <title>Oil enriched cultivation method for isolating marine PHA-producing bacteria.</title>
        <authorList>
            <person name="Zheng W."/>
            <person name="Yu S."/>
            <person name="Huang Y."/>
        </authorList>
    </citation>
    <scope>NUCLEOTIDE SEQUENCE</scope>
    <source>
        <strain evidence="8">SY-2-12</strain>
    </source>
</reference>
<dbReference type="InterPro" id="IPR016215">
    <property type="entry name" value="NTA_MOA"/>
</dbReference>
<dbReference type="Pfam" id="PF00296">
    <property type="entry name" value="Bac_luciferase"/>
    <property type="match status" value="1"/>
</dbReference>
<accession>A0A939EGY0</accession>
<keyword evidence="1 6" id="KW-0285">Flavoprotein</keyword>
<feature type="domain" description="Luciferase-like" evidence="7">
    <location>
        <begin position="28"/>
        <end position="387"/>
    </location>
</feature>
<comment type="caution">
    <text evidence="8">The sequence shown here is derived from an EMBL/GenBank/DDBJ whole genome shotgun (WGS) entry which is preliminary data.</text>
</comment>
<dbReference type="Gene3D" id="3.20.20.30">
    <property type="entry name" value="Luciferase-like domain"/>
    <property type="match status" value="1"/>
</dbReference>
<dbReference type="NCBIfam" id="TIGR03860">
    <property type="entry name" value="FMN_nitrolo"/>
    <property type="match status" value="1"/>
</dbReference>
<sequence>MTSSRKLHIGMSLAPTWLSGDAWRRGDSGVEGLFSPHYYVDIAQRSEAAKLDFVFRPDTLFLDAARLEDSPGFASLDPTILLAAIAGATSRIGLLSTVSTTFLPPYVIARQIQSLNALSNGRAGWNIVTALDGNENFGLSDMPSSDERYARAKESVEIVRRLWEGFPGDALKLDRETGRYADPAAIRAIDFDGRFYKVRGPLNMPDMAEDPIPLIQAGASPTGRAFAASIADAVFAASPDRDAAIELRADLRNLAEASGRSADKIRVLPGLSLYLAESRGEALELYMETHKRLNRGQKFAAVKACIGLDLTDWPNDRPVTAEDLPEEPATVKNRTMAGLLRRLIVRDSPTPDELLKRPEVIGSAHWQIIGTVEDAIEGIRDWHDAGAIDGFIAVPGGSVSSMHLTLHELVPRLAEAGLFRSDYSGTSFYSHLTEE</sequence>
<feature type="binding site" evidence="6">
    <location>
        <position position="97"/>
    </location>
    <ligand>
        <name>FMN</name>
        <dbReference type="ChEBI" id="CHEBI:58210"/>
    </ligand>
</feature>
<evidence type="ECO:0000256" key="6">
    <source>
        <dbReference type="PIRSR" id="PIRSR000337-1"/>
    </source>
</evidence>
<proteinExistence type="inferred from homology"/>
<evidence type="ECO:0000256" key="5">
    <source>
        <dbReference type="ARBA" id="ARBA00033748"/>
    </source>
</evidence>
<dbReference type="RefSeq" id="WP_207142119.1">
    <property type="nucleotide sequence ID" value="NZ_JAEKJZ010000004.1"/>
</dbReference>
<dbReference type="InterPro" id="IPR011251">
    <property type="entry name" value="Luciferase-like_dom"/>
</dbReference>
<feature type="binding site" evidence="6">
    <location>
        <position position="149"/>
    </location>
    <ligand>
        <name>FMN</name>
        <dbReference type="ChEBI" id="CHEBI:58210"/>
    </ligand>
</feature>
<gene>
    <name evidence="8" type="ORF">JF539_18055</name>
</gene>
<evidence type="ECO:0000256" key="3">
    <source>
        <dbReference type="ARBA" id="ARBA00023002"/>
    </source>
</evidence>
<dbReference type="Proteomes" id="UP000664096">
    <property type="component" value="Unassembled WGS sequence"/>
</dbReference>
<name>A0A939EGY0_9HYPH</name>
<protein>
    <submittedName>
        <fullName evidence="8">NtaA/DmoA family FMN-dependent monooxygenase</fullName>
        <ecNumber evidence="8">1.14.-.-</ecNumber>
    </submittedName>
</protein>
<evidence type="ECO:0000313" key="8">
    <source>
        <dbReference type="EMBL" id="MBN9672262.1"/>
    </source>
</evidence>